<proteinExistence type="predicted"/>
<name>L9WWZ2_9EURY</name>
<evidence type="ECO:0000313" key="2">
    <source>
        <dbReference type="Proteomes" id="UP000011531"/>
    </source>
</evidence>
<dbReference type="Pfam" id="PF26047">
    <property type="entry name" value="DUF8015"/>
    <property type="match status" value="1"/>
</dbReference>
<keyword evidence="2" id="KW-1185">Reference proteome</keyword>
<comment type="caution">
    <text evidence="1">The sequence shown here is derived from an EMBL/GenBank/DDBJ whole genome shotgun (WGS) entry which is preliminary data.</text>
</comment>
<accession>L9WWZ2</accession>
<evidence type="ECO:0000313" key="1">
    <source>
        <dbReference type="EMBL" id="ELY53721.1"/>
    </source>
</evidence>
<protein>
    <submittedName>
        <fullName evidence="1">Uncharacterized protein</fullName>
    </submittedName>
</protein>
<organism evidence="1 2">
    <name type="scientific">Natronococcus jeotgali DSM 18795</name>
    <dbReference type="NCBI Taxonomy" id="1227498"/>
    <lineage>
        <taxon>Archaea</taxon>
        <taxon>Methanobacteriati</taxon>
        <taxon>Methanobacteriota</taxon>
        <taxon>Stenosarchaea group</taxon>
        <taxon>Halobacteria</taxon>
        <taxon>Halobacteriales</taxon>
        <taxon>Natrialbaceae</taxon>
        <taxon>Natronococcus</taxon>
    </lineage>
</organism>
<dbReference type="STRING" id="1227498.C492_17223"/>
<sequence>MSRRAGFPIRFVLAATEVSRTSEPSFDAVDSRSNPSELPLGALTAVTRYDLALGLIPLAFAGSAIASAATEPGLEQSLVPAALVGILAIVDACSLNPPIDADDS</sequence>
<dbReference type="InterPro" id="IPR058328">
    <property type="entry name" value="DUF8015"/>
</dbReference>
<dbReference type="Proteomes" id="UP000011531">
    <property type="component" value="Unassembled WGS sequence"/>
</dbReference>
<dbReference type="AlphaFoldDB" id="L9WWZ2"/>
<dbReference type="EMBL" id="AOIA01000144">
    <property type="protein sequence ID" value="ELY53721.1"/>
    <property type="molecule type" value="Genomic_DNA"/>
</dbReference>
<gene>
    <name evidence="1" type="ORF">C492_17223</name>
</gene>
<reference evidence="1 2" key="1">
    <citation type="journal article" date="2014" name="PLoS Genet.">
        <title>Phylogenetically driven sequencing of extremely halophilic archaea reveals strategies for static and dynamic osmo-response.</title>
        <authorList>
            <person name="Becker E.A."/>
            <person name="Seitzer P.M."/>
            <person name="Tritt A."/>
            <person name="Larsen D."/>
            <person name="Krusor M."/>
            <person name="Yao A.I."/>
            <person name="Wu D."/>
            <person name="Madern D."/>
            <person name="Eisen J.A."/>
            <person name="Darling A.E."/>
            <person name="Facciotti M.T."/>
        </authorList>
    </citation>
    <scope>NUCLEOTIDE SEQUENCE [LARGE SCALE GENOMIC DNA]</scope>
    <source>
        <strain evidence="1 2">DSM 18795</strain>
    </source>
</reference>